<feature type="domain" description="HAT C-terminal dimerisation" evidence="1">
    <location>
        <begin position="4"/>
        <end position="54"/>
    </location>
</feature>
<evidence type="ECO:0000313" key="3">
    <source>
        <dbReference type="Proteomes" id="UP000054248"/>
    </source>
</evidence>
<feature type="non-terminal residue" evidence="2">
    <location>
        <position position="1"/>
    </location>
</feature>
<dbReference type="SUPFAM" id="SSF53098">
    <property type="entry name" value="Ribonuclease H-like"/>
    <property type="match status" value="1"/>
</dbReference>
<proteinExistence type="predicted"/>
<dbReference type="STRING" id="1051891.A0A0C3Q3D0"/>
<evidence type="ECO:0000313" key="2">
    <source>
        <dbReference type="EMBL" id="KIO23190.1"/>
    </source>
</evidence>
<keyword evidence="3" id="KW-1185">Reference proteome</keyword>
<reference evidence="3" key="2">
    <citation type="submission" date="2015-01" db="EMBL/GenBank/DDBJ databases">
        <title>Evolutionary Origins and Diversification of the Mycorrhizal Mutualists.</title>
        <authorList>
            <consortium name="DOE Joint Genome Institute"/>
            <consortium name="Mycorrhizal Genomics Consortium"/>
            <person name="Kohler A."/>
            <person name="Kuo A."/>
            <person name="Nagy L.G."/>
            <person name="Floudas D."/>
            <person name="Copeland A."/>
            <person name="Barry K.W."/>
            <person name="Cichocki N."/>
            <person name="Veneault-Fourrey C."/>
            <person name="LaButti K."/>
            <person name="Lindquist E.A."/>
            <person name="Lipzen A."/>
            <person name="Lundell T."/>
            <person name="Morin E."/>
            <person name="Murat C."/>
            <person name="Riley R."/>
            <person name="Ohm R."/>
            <person name="Sun H."/>
            <person name="Tunlid A."/>
            <person name="Henrissat B."/>
            <person name="Grigoriev I.V."/>
            <person name="Hibbett D.S."/>
            <person name="Martin F."/>
        </authorList>
    </citation>
    <scope>NUCLEOTIDE SEQUENCE [LARGE SCALE GENOMIC DNA]</scope>
    <source>
        <strain evidence="3">MUT 4182</strain>
    </source>
</reference>
<dbReference type="OrthoDB" id="3241084at2759"/>
<organism evidence="2 3">
    <name type="scientific">Tulasnella calospora MUT 4182</name>
    <dbReference type="NCBI Taxonomy" id="1051891"/>
    <lineage>
        <taxon>Eukaryota</taxon>
        <taxon>Fungi</taxon>
        <taxon>Dikarya</taxon>
        <taxon>Basidiomycota</taxon>
        <taxon>Agaricomycotina</taxon>
        <taxon>Agaricomycetes</taxon>
        <taxon>Cantharellales</taxon>
        <taxon>Tulasnellaceae</taxon>
        <taxon>Tulasnella</taxon>
    </lineage>
</organism>
<evidence type="ECO:0000259" key="1">
    <source>
        <dbReference type="Pfam" id="PF05699"/>
    </source>
</evidence>
<name>A0A0C3Q3D0_9AGAM</name>
<feature type="non-terminal residue" evidence="2">
    <location>
        <position position="62"/>
    </location>
</feature>
<gene>
    <name evidence="2" type="ORF">M407DRAFT_44441</name>
</gene>
<sequence>NAFKYPTMYPVALDILPTQASAVCCERLFSSSKETVTKRRNKLAPALVEAIQHLKFVFRGDR</sequence>
<reference evidence="2 3" key="1">
    <citation type="submission" date="2014-04" db="EMBL/GenBank/DDBJ databases">
        <authorList>
            <consortium name="DOE Joint Genome Institute"/>
            <person name="Kuo A."/>
            <person name="Girlanda M."/>
            <person name="Perotto S."/>
            <person name="Kohler A."/>
            <person name="Nagy L.G."/>
            <person name="Floudas D."/>
            <person name="Copeland A."/>
            <person name="Barry K.W."/>
            <person name="Cichocki N."/>
            <person name="Veneault-Fourrey C."/>
            <person name="LaButti K."/>
            <person name="Lindquist E.A."/>
            <person name="Lipzen A."/>
            <person name="Lundell T."/>
            <person name="Morin E."/>
            <person name="Murat C."/>
            <person name="Sun H."/>
            <person name="Tunlid A."/>
            <person name="Henrissat B."/>
            <person name="Grigoriev I.V."/>
            <person name="Hibbett D.S."/>
            <person name="Martin F."/>
            <person name="Nordberg H.P."/>
            <person name="Cantor M.N."/>
            <person name="Hua S.X."/>
        </authorList>
    </citation>
    <scope>NUCLEOTIDE SEQUENCE [LARGE SCALE GENOMIC DNA]</scope>
    <source>
        <strain evidence="2 3">MUT 4182</strain>
    </source>
</reference>
<dbReference type="EMBL" id="KN823091">
    <property type="protein sequence ID" value="KIO23190.1"/>
    <property type="molecule type" value="Genomic_DNA"/>
</dbReference>
<dbReference type="AlphaFoldDB" id="A0A0C3Q3D0"/>
<dbReference type="InterPro" id="IPR012337">
    <property type="entry name" value="RNaseH-like_sf"/>
</dbReference>
<dbReference type="InterPro" id="IPR008906">
    <property type="entry name" value="HATC_C_dom"/>
</dbReference>
<dbReference type="Pfam" id="PF05699">
    <property type="entry name" value="Dimer_Tnp_hAT"/>
    <property type="match status" value="1"/>
</dbReference>
<dbReference type="Proteomes" id="UP000054248">
    <property type="component" value="Unassembled WGS sequence"/>
</dbReference>
<dbReference type="GO" id="GO:0046983">
    <property type="term" value="F:protein dimerization activity"/>
    <property type="evidence" value="ECO:0007669"/>
    <property type="project" value="InterPro"/>
</dbReference>
<protein>
    <recommendedName>
        <fullName evidence="1">HAT C-terminal dimerisation domain-containing protein</fullName>
    </recommendedName>
</protein>
<accession>A0A0C3Q3D0</accession>
<dbReference type="HOGENOM" id="CLU_009123_15_4_1"/>